<protein>
    <submittedName>
        <fullName evidence="1">Uncharacterized protein</fullName>
    </submittedName>
</protein>
<evidence type="ECO:0000313" key="1">
    <source>
        <dbReference type="EMBL" id="MET3528540.1"/>
    </source>
</evidence>
<evidence type="ECO:0000313" key="2">
    <source>
        <dbReference type="Proteomes" id="UP001549110"/>
    </source>
</evidence>
<organism evidence="1 2">
    <name type="scientific">Phenylobacterium koreense</name>
    <dbReference type="NCBI Taxonomy" id="266125"/>
    <lineage>
        <taxon>Bacteria</taxon>
        <taxon>Pseudomonadati</taxon>
        <taxon>Pseudomonadota</taxon>
        <taxon>Alphaproteobacteria</taxon>
        <taxon>Caulobacterales</taxon>
        <taxon>Caulobacteraceae</taxon>
        <taxon>Phenylobacterium</taxon>
    </lineage>
</organism>
<proteinExistence type="predicted"/>
<keyword evidence="2" id="KW-1185">Reference proteome</keyword>
<reference evidence="1 2" key="1">
    <citation type="submission" date="2024-06" db="EMBL/GenBank/DDBJ databases">
        <title>Genomic Encyclopedia of Type Strains, Phase IV (KMG-IV): sequencing the most valuable type-strain genomes for metagenomic binning, comparative biology and taxonomic classification.</title>
        <authorList>
            <person name="Goeker M."/>
        </authorList>
    </citation>
    <scope>NUCLEOTIDE SEQUENCE [LARGE SCALE GENOMIC DNA]</scope>
    <source>
        <strain evidence="1 2">DSM 17809</strain>
    </source>
</reference>
<dbReference type="Proteomes" id="UP001549110">
    <property type="component" value="Unassembled WGS sequence"/>
</dbReference>
<dbReference type="EMBL" id="JBEPLU010000004">
    <property type="protein sequence ID" value="MET3528540.1"/>
    <property type="molecule type" value="Genomic_DNA"/>
</dbReference>
<gene>
    <name evidence="1" type="ORF">ABID41_003682</name>
</gene>
<accession>A0ABV2ENA0</accession>
<sequence>MARVVKGKPMSVDLQGLSETEAARRLAEIGPLKTKGRVIVDFKTPAESAAALAAVLALS</sequence>
<name>A0ABV2ENA0_9CAUL</name>
<comment type="caution">
    <text evidence="1">The sequence shown here is derived from an EMBL/GenBank/DDBJ whole genome shotgun (WGS) entry which is preliminary data.</text>
</comment>